<evidence type="ECO:0000256" key="5">
    <source>
        <dbReference type="ARBA" id="ARBA00023125"/>
    </source>
</evidence>
<dbReference type="SMART" id="SM00382">
    <property type="entry name" value="AAA"/>
    <property type="match status" value="1"/>
</dbReference>
<sequence length="1000" mass="112801">MDEYDLYGIEDDYEEQFASELEVLAELEDDPPPRSAPKPSQYRQKLSFEEAITSGDKISQSSNGVHTGEKPRKRDAAFLHLSEEEDDLSASFSQPPLTPKAKRPKMEAVKKLDFGATERSASSPILSDDITPPPSPDPAPKIKDRNLKLLNCDALDVSDMAPLQVTPTENEQKRVLKRPPILEDYINVTSSDGARVYMTLRDDSDGTGVQEASKITGLSWRGDQQLHLLGVPISYLKEQVADERRRQVLEESQRLTEMLNSQMNEFEEAENESLELVPAETEEGGDDAASHSLWVDKYTPRHYTELLSDDYTNRCLLKWLKLWDTVVFGKEKTVKKPKVIPDQKANNKFQKETAGKWKSKAQITEEILEAELDQYNRPKNKVALLCGPPGLGKTTLAHIIARHAGYNVVEMNASDDRSPDVFRTRIEAATQMKSVLGLDERPNCLVIDEIDGAPTVSINMLLSLINRKDGKDTEGGNEPAATKKKKKEGGLMLRPIICICNDQYVPSLRQLRQQAFMLNFPQTLPSRLVQRLYEITLKQNMKADTGALMALCEKTDNDIRSCINTLQFLHGKGKKELNMRTVQTMKIGLKDQNKGLFSVWQEIFQLPKLQRKRIGQDVTTPDLQLLLRNDNDPLNLLGRTPLSALAQRFHHILHLTTSTGEYEKLTMGLYDNFLNMKVKESNFSTVVSALDWLGFTDVVNTMIMHGQNFQLMRYLPFLPVAFHLFFAASNVPRIAYPNSHYEAQSRLNQMQNLLTAMVAEIVPAIRSRVGPQSLVLDALCLLLDIISPKLRPVNTQLYSMKEKQQLADLISTMLAYNLTYHQERTMDGQYVYKLDPNVEDVCRFPELPIRKPLTYQAKQLIAREIELEKMRRSEAFQQARNMGKIEAAPPLPSPPAEAAPPAAASPACEARPRRPRPRPGGNYNLFLRRVVTDNTHKSEEKPGKESTAKPAAKPTTLNHEQRLRMHRDDPRLRKGRKPDHALCNPFLAVGNAGTAGTVVT</sequence>
<dbReference type="FunFam" id="1.10.8.60:FF:000074">
    <property type="entry name" value="Chromosome transmission fidelity protein 18"/>
    <property type="match status" value="1"/>
</dbReference>
<dbReference type="GO" id="GO:0005524">
    <property type="term" value="F:ATP binding"/>
    <property type="evidence" value="ECO:0007669"/>
    <property type="project" value="UniProtKB-KW"/>
</dbReference>
<dbReference type="FunFam" id="3.40.50.300:FF:001083">
    <property type="entry name" value="Chromosome transmission fidelity factor 18"/>
    <property type="match status" value="1"/>
</dbReference>
<dbReference type="PANTHER" id="PTHR46765:SF1">
    <property type="entry name" value="P-LOOP CONTAINING NUCLEOSIDE TRIPHOSPHATE HYDROLASES SUPERFAMILY PROTEIN"/>
    <property type="match status" value="1"/>
</dbReference>
<evidence type="ECO:0000256" key="3">
    <source>
        <dbReference type="ARBA" id="ARBA00022741"/>
    </source>
</evidence>
<dbReference type="GO" id="GO:0005737">
    <property type="term" value="C:cytoplasm"/>
    <property type="evidence" value="ECO:0007669"/>
    <property type="project" value="UniProtKB-ARBA"/>
</dbReference>
<feature type="domain" description="AAA+ ATPase" evidence="11">
    <location>
        <begin position="379"/>
        <end position="521"/>
    </location>
</feature>
<dbReference type="CDD" id="cd18140">
    <property type="entry name" value="HLD_clamp_RFC"/>
    <property type="match status" value="1"/>
</dbReference>
<protein>
    <recommendedName>
        <fullName evidence="9">Chromosome transmission fidelity protein 18 homolog</fullName>
    </recommendedName>
</protein>
<feature type="compositionally biased region" description="Polar residues" evidence="10">
    <location>
        <begin position="56"/>
        <end position="65"/>
    </location>
</feature>
<comment type="similarity">
    <text evidence="8">Belongs to the activator 1 small subunits family. CTF18 subfamily.</text>
</comment>
<evidence type="ECO:0000256" key="9">
    <source>
        <dbReference type="ARBA" id="ARBA00069525"/>
    </source>
</evidence>
<evidence type="ECO:0000256" key="2">
    <source>
        <dbReference type="ARBA" id="ARBA00022705"/>
    </source>
</evidence>
<dbReference type="Gene3D" id="1.10.8.60">
    <property type="match status" value="1"/>
</dbReference>
<reference evidence="12" key="1">
    <citation type="thesis" date="2020" institute="ProQuest LLC" country="789 East Eisenhower Parkway, Ann Arbor, MI, USA">
        <title>Comparative Genomics and Chromosome Evolution.</title>
        <authorList>
            <person name="Mudd A.B."/>
        </authorList>
    </citation>
    <scope>NUCLEOTIDE SEQUENCE</scope>
    <source>
        <strain evidence="12">237g6f4</strain>
        <tissue evidence="12">Blood</tissue>
    </source>
</reference>
<evidence type="ECO:0000256" key="4">
    <source>
        <dbReference type="ARBA" id="ARBA00022840"/>
    </source>
</evidence>
<keyword evidence="7" id="KW-0131">Cell cycle</keyword>
<gene>
    <name evidence="12" type="ORF">GDO81_030122</name>
</gene>
<dbReference type="InterPro" id="IPR003959">
    <property type="entry name" value="ATPase_AAA_core"/>
</dbReference>
<dbReference type="PANTHER" id="PTHR46765">
    <property type="entry name" value="P-LOOP CONTAINING NUCLEOSIDE TRIPHOSPHATE HYDROLASES SUPERFAMILY PROTEIN"/>
    <property type="match status" value="1"/>
</dbReference>
<comment type="subcellular location">
    <subcellularLocation>
        <location evidence="1">Nucleus</location>
    </subcellularLocation>
</comment>
<dbReference type="Proteomes" id="UP000824782">
    <property type="component" value="Unassembled WGS sequence"/>
</dbReference>
<dbReference type="GO" id="GO:0003677">
    <property type="term" value="F:DNA binding"/>
    <property type="evidence" value="ECO:0007669"/>
    <property type="project" value="UniProtKB-KW"/>
</dbReference>
<dbReference type="InterPro" id="IPR053016">
    <property type="entry name" value="CTF18-RFC_complex"/>
</dbReference>
<proteinExistence type="inferred from homology"/>
<feature type="compositionally biased region" description="Basic and acidic residues" evidence="10">
    <location>
        <begin position="930"/>
        <end position="947"/>
    </location>
</feature>
<feature type="compositionally biased region" description="Pro residues" evidence="10">
    <location>
        <begin position="889"/>
        <end position="898"/>
    </location>
</feature>
<feature type="region of interest" description="Disordered" evidence="10">
    <location>
        <begin position="885"/>
        <end position="978"/>
    </location>
</feature>
<evidence type="ECO:0000313" key="13">
    <source>
        <dbReference type="Proteomes" id="UP000824782"/>
    </source>
</evidence>
<dbReference type="CDD" id="cd00009">
    <property type="entry name" value="AAA"/>
    <property type="match status" value="1"/>
</dbReference>
<dbReference type="Gene3D" id="3.40.50.300">
    <property type="entry name" value="P-loop containing nucleotide triphosphate hydrolases"/>
    <property type="match status" value="1"/>
</dbReference>
<dbReference type="SUPFAM" id="SSF52540">
    <property type="entry name" value="P-loop containing nucleoside triphosphate hydrolases"/>
    <property type="match status" value="1"/>
</dbReference>
<dbReference type="InterPro" id="IPR027417">
    <property type="entry name" value="P-loop_NTPase"/>
</dbReference>
<comment type="caution">
    <text evidence="12">The sequence shown here is derived from an EMBL/GenBank/DDBJ whole genome shotgun (WGS) entry which is preliminary data.</text>
</comment>
<dbReference type="AlphaFoldDB" id="A0AAV6ZPC8"/>
<keyword evidence="2" id="KW-0235">DNA replication</keyword>
<keyword evidence="6" id="KW-0539">Nucleus</keyword>
<evidence type="ECO:0000256" key="1">
    <source>
        <dbReference type="ARBA" id="ARBA00004123"/>
    </source>
</evidence>
<feature type="compositionally biased region" description="Basic and acidic residues" evidence="10">
    <location>
        <begin position="67"/>
        <end position="77"/>
    </location>
</feature>
<name>A0AAV6ZPC8_ENGPU</name>
<accession>A0AAV6ZPC8</accession>
<feature type="compositionally biased region" description="Low complexity" evidence="10">
    <location>
        <begin position="899"/>
        <end position="909"/>
    </location>
</feature>
<dbReference type="EMBL" id="WNYA01000109">
    <property type="protein sequence ID" value="KAG8549978.1"/>
    <property type="molecule type" value="Genomic_DNA"/>
</dbReference>
<feature type="region of interest" description="Disordered" evidence="10">
    <location>
        <begin position="27"/>
        <end position="141"/>
    </location>
</feature>
<keyword evidence="3" id="KW-0547">Nucleotide-binding</keyword>
<feature type="compositionally biased region" description="Basic and acidic residues" evidence="10">
    <location>
        <begin position="104"/>
        <end position="113"/>
    </location>
</feature>
<evidence type="ECO:0000256" key="7">
    <source>
        <dbReference type="ARBA" id="ARBA00023306"/>
    </source>
</evidence>
<feature type="compositionally biased region" description="Basic and acidic residues" evidence="10">
    <location>
        <begin position="959"/>
        <end position="972"/>
    </location>
</feature>
<dbReference type="GO" id="GO:0016887">
    <property type="term" value="F:ATP hydrolysis activity"/>
    <property type="evidence" value="ECO:0007669"/>
    <property type="project" value="InterPro"/>
</dbReference>
<dbReference type="InterPro" id="IPR003593">
    <property type="entry name" value="AAA+_ATPase"/>
</dbReference>
<dbReference type="Pfam" id="PF00004">
    <property type="entry name" value="AAA"/>
    <property type="match status" value="1"/>
</dbReference>
<dbReference type="InterPro" id="IPR047854">
    <property type="entry name" value="RFC_lid"/>
</dbReference>
<dbReference type="GO" id="GO:0006260">
    <property type="term" value="P:DNA replication"/>
    <property type="evidence" value="ECO:0007669"/>
    <property type="project" value="UniProtKB-KW"/>
</dbReference>
<evidence type="ECO:0000256" key="6">
    <source>
        <dbReference type="ARBA" id="ARBA00023242"/>
    </source>
</evidence>
<evidence type="ECO:0000256" key="8">
    <source>
        <dbReference type="ARBA" id="ARBA00043975"/>
    </source>
</evidence>
<keyword evidence="5" id="KW-0238">DNA-binding</keyword>
<keyword evidence="13" id="KW-1185">Reference proteome</keyword>
<evidence type="ECO:0000259" key="11">
    <source>
        <dbReference type="SMART" id="SM00382"/>
    </source>
</evidence>
<organism evidence="12 13">
    <name type="scientific">Engystomops pustulosus</name>
    <name type="common">Tungara frog</name>
    <name type="synonym">Physalaemus pustulosus</name>
    <dbReference type="NCBI Taxonomy" id="76066"/>
    <lineage>
        <taxon>Eukaryota</taxon>
        <taxon>Metazoa</taxon>
        <taxon>Chordata</taxon>
        <taxon>Craniata</taxon>
        <taxon>Vertebrata</taxon>
        <taxon>Euteleostomi</taxon>
        <taxon>Amphibia</taxon>
        <taxon>Batrachia</taxon>
        <taxon>Anura</taxon>
        <taxon>Neobatrachia</taxon>
        <taxon>Hyloidea</taxon>
        <taxon>Leptodactylidae</taxon>
        <taxon>Leiuperinae</taxon>
        <taxon>Engystomops</taxon>
    </lineage>
</organism>
<evidence type="ECO:0000256" key="10">
    <source>
        <dbReference type="SAM" id="MobiDB-lite"/>
    </source>
</evidence>
<evidence type="ECO:0000313" key="12">
    <source>
        <dbReference type="EMBL" id="KAG8549978.1"/>
    </source>
</evidence>
<keyword evidence="4" id="KW-0067">ATP-binding</keyword>
<dbReference type="GO" id="GO:0005634">
    <property type="term" value="C:nucleus"/>
    <property type="evidence" value="ECO:0007669"/>
    <property type="project" value="UniProtKB-SubCell"/>
</dbReference>